<evidence type="ECO:0000313" key="1">
    <source>
        <dbReference type="EnsemblMetazoa" id="GAUT000664-PA"/>
    </source>
</evidence>
<dbReference type="EnsemblMetazoa" id="GAUT000664-RA">
    <property type="protein sequence ID" value="GAUT000664-PA"/>
    <property type="gene ID" value="GAUT000664"/>
</dbReference>
<reference evidence="1" key="1">
    <citation type="submission" date="2020-05" db="UniProtKB">
        <authorList>
            <consortium name="EnsemblMetazoa"/>
        </authorList>
    </citation>
    <scope>IDENTIFICATION</scope>
    <source>
        <strain evidence="1">TTRI</strain>
    </source>
</reference>
<name>A0A1A9UDA2_GLOAU</name>
<dbReference type="AlphaFoldDB" id="A0A1A9UDA2"/>
<evidence type="ECO:0000313" key="2">
    <source>
        <dbReference type="Proteomes" id="UP000078200"/>
    </source>
</evidence>
<dbReference type="Proteomes" id="UP000078200">
    <property type="component" value="Unassembled WGS sequence"/>
</dbReference>
<proteinExistence type="predicted"/>
<sequence length="206" mass="23301">MLKQLKVLACLASIALFVSMTAVFSLNGTYDINILPKTYFSTLCVSGGSFGMIVESSWTSQWHVDNWQCFKRNRAAVCLVELWDLYNCTSRGVDFVTVLMLKGILVSILKLLTSTKSCVFYGTVLIDSISELELLRSSGGEEEEEEQEVPVLNPVHSFGSCCTLLHYLRWTGFSIKRGVMYRAYFQDSLFNGHYVFTDILRKPILD</sequence>
<protein>
    <submittedName>
        <fullName evidence="1">Uncharacterized protein</fullName>
    </submittedName>
</protein>
<organism evidence="1 2">
    <name type="scientific">Glossina austeni</name>
    <name type="common">Savannah tsetse fly</name>
    <dbReference type="NCBI Taxonomy" id="7395"/>
    <lineage>
        <taxon>Eukaryota</taxon>
        <taxon>Metazoa</taxon>
        <taxon>Ecdysozoa</taxon>
        <taxon>Arthropoda</taxon>
        <taxon>Hexapoda</taxon>
        <taxon>Insecta</taxon>
        <taxon>Pterygota</taxon>
        <taxon>Neoptera</taxon>
        <taxon>Endopterygota</taxon>
        <taxon>Diptera</taxon>
        <taxon>Brachycera</taxon>
        <taxon>Muscomorpha</taxon>
        <taxon>Hippoboscoidea</taxon>
        <taxon>Glossinidae</taxon>
        <taxon>Glossina</taxon>
    </lineage>
</organism>
<accession>A0A1A9UDA2</accession>
<dbReference type="VEuPathDB" id="VectorBase:GAUT000664"/>
<keyword evidence="2" id="KW-1185">Reference proteome</keyword>